<keyword evidence="2" id="KW-1185">Reference proteome</keyword>
<accession>A0A7J5BB67</accession>
<organism evidence="1 2">
    <name type="scientific">Gulosibacter chungangensis</name>
    <dbReference type="NCBI Taxonomy" id="979746"/>
    <lineage>
        <taxon>Bacteria</taxon>
        <taxon>Bacillati</taxon>
        <taxon>Actinomycetota</taxon>
        <taxon>Actinomycetes</taxon>
        <taxon>Micrococcales</taxon>
        <taxon>Microbacteriaceae</taxon>
        <taxon>Gulosibacter</taxon>
    </lineage>
</organism>
<dbReference type="Proteomes" id="UP000433493">
    <property type="component" value="Unassembled WGS sequence"/>
</dbReference>
<dbReference type="OrthoDB" id="4966858at2"/>
<proteinExistence type="predicted"/>
<dbReference type="AlphaFoldDB" id="A0A7J5BB67"/>
<reference evidence="1 2" key="1">
    <citation type="submission" date="2019-09" db="EMBL/GenBank/DDBJ databases">
        <title>Phylogeny of genus Pseudoclavibacter and closely related genus.</title>
        <authorList>
            <person name="Li Y."/>
        </authorList>
    </citation>
    <scope>NUCLEOTIDE SEQUENCE [LARGE SCALE GENOMIC DNA]</scope>
    <source>
        <strain evidence="1 2">KCTC 13959</strain>
    </source>
</reference>
<dbReference type="RefSeq" id="WP_158052323.1">
    <property type="nucleotide sequence ID" value="NZ_WBKB01000004.1"/>
</dbReference>
<gene>
    <name evidence="1" type="ORF">F8O05_08655</name>
</gene>
<sequence length="144" mass="16365">MCAINLWAVNAAAFTTEFQQFTTERLGVAPVDEEMSIGSSRVRGSSRVFTLTTRMCDCDSLIGRRADPACEDEISAERWLGWLRELPDHVPHVSRIAVLRAWSPDDDVVTPQRSRGIRIGELNETTLRDIRDDMLLTLDYPRAW</sequence>
<protein>
    <submittedName>
        <fullName evidence="1">Uncharacterized protein</fullName>
    </submittedName>
</protein>
<dbReference type="EMBL" id="WBKB01000004">
    <property type="protein sequence ID" value="KAB1643274.1"/>
    <property type="molecule type" value="Genomic_DNA"/>
</dbReference>
<evidence type="ECO:0000313" key="1">
    <source>
        <dbReference type="EMBL" id="KAB1643274.1"/>
    </source>
</evidence>
<name>A0A7J5BB67_9MICO</name>
<evidence type="ECO:0000313" key="2">
    <source>
        <dbReference type="Proteomes" id="UP000433493"/>
    </source>
</evidence>
<comment type="caution">
    <text evidence="1">The sequence shown here is derived from an EMBL/GenBank/DDBJ whole genome shotgun (WGS) entry which is preliminary data.</text>
</comment>